<accession>A0A4V2T4Z2</accession>
<keyword evidence="1" id="KW-1133">Transmembrane helix</keyword>
<keyword evidence="3" id="KW-1185">Reference proteome</keyword>
<sequence>MIFLSNFIHAWFFCLAPLSFLNYRPERRQHLIFTLIYGCSVYLSRRIYEFLPVPFGTHTFILILISIILFTYLCKISAKQSIIMTVIVFIVLILADGMISLPVMNLLNITMKSYEENILHRAIALGLGIVPLVTMVLVGRLINMKKVLLRA</sequence>
<feature type="transmembrane region" description="Helical" evidence="1">
    <location>
        <begin position="123"/>
        <end position="142"/>
    </location>
</feature>
<gene>
    <name evidence="2" type="ORF">EDD79_1002100</name>
</gene>
<feature type="transmembrane region" description="Helical" evidence="1">
    <location>
        <begin position="54"/>
        <end position="74"/>
    </location>
</feature>
<dbReference type="Proteomes" id="UP000295504">
    <property type="component" value="Unassembled WGS sequence"/>
</dbReference>
<name>A0A4V2T4Z2_9FIRM</name>
<comment type="caution">
    <text evidence="2">The sequence shown here is derived from an EMBL/GenBank/DDBJ whole genome shotgun (WGS) entry which is preliminary data.</text>
</comment>
<feature type="transmembrane region" description="Helical" evidence="1">
    <location>
        <begin position="6"/>
        <end position="23"/>
    </location>
</feature>
<evidence type="ECO:0000313" key="3">
    <source>
        <dbReference type="Proteomes" id="UP000295504"/>
    </source>
</evidence>
<reference evidence="2 3" key="1">
    <citation type="submission" date="2019-03" db="EMBL/GenBank/DDBJ databases">
        <title>Genomic Encyclopedia of Type Strains, Phase IV (KMG-IV): sequencing the most valuable type-strain genomes for metagenomic binning, comparative biology and taxonomic classification.</title>
        <authorList>
            <person name="Goeker M."/>
        </authorList>
    </citation>
    <scope>NUCLEOTIDE SEQUENCE [LARGE SCALE GENOMIC DNA]</scope>
    <source>
        <strain evidence="2 3">DSM 100013</strain>
    </source>
</reference>
<evidence type="ECO:0000313" key="2">
    <source>
        <dbReference type="EMBL" id="TCQ07104.1"/>
    </source>
</evidence>
<protein>
    <submittedName>
        <fullName evidence="2">Uncharacterized protein</fullName>
    </submittedName>
</protein>
<keyword evidence="1" id="KW-0472">Membrane</keyword>
<dbReference type="OrthoDB" id="9933567at2"/>
<dbReference type="AlphaFoldDB" id="A0A4V2T4Z2"/>
<dbReference type="RefSeq" id="WP_132847449.1">
    <property type="nucleotide sequence ID" value="NZ_CP058648.1"/>
</dbReference>
<dbReference type="EMBL" id="SLYC01000002">
    <property type="protein sequence ID" value="TCQ07104.1"/>
    <property type="molecule type" value="Genomic_DNA"/>
</dbReference>
<keyword evidence="1" id="KW-0812">Transmembrane</keyword>
<organism evidence="2 3">
    <name type="scientific">Serpentinicella alkaliphila</name>
    <dbReference type="NCBI Taxonomy" id="1734049"/>
    <lineage>
        <taxon>Bacteria</taxon>
        <taxon>Bacillati</taxon>
        <taxon>Bacillota</taxon>
        <taxon>Clostridia</taxon>
        <taxon>Peptostreptococcales</taxon>
        <taxon>Natronincolaceae</taxon>
        <taxon>Serpentinicella</taxon>
    </lineage>
</organism>
<proteinExistence type="predicted"/>
<feature type="transmembrane region" description="Helical" evidence="1">
    <location>
        <begin position="81"/>
        <end position="103"/>
    </location>
</feature>
<evidence type="ECO:0000256" key="1">
    <source>
        <dbReference type="SAM" id="Phobius"/>
    </source>
</evidence>